<dbReference type="OrthoDB" id="10264378at2759"/>
<name>A0A0M0JMH4_9EUKA</name>
<reference evidence="3" key="1">
    <citation type="journal article" date="2015" name="PLoS Genet.">
        <title>Genome Sequence and Transcriptome Analyses of Chrysochromulina tobin: Metabolic Tools for Enhanced Algal Fitness in the Prominent Order Prymnesiales (Haptophyceae).</title>
        <authorList>
            <person name="Hovde B.T."/>
            <person name="Deodato C.R."/>
            <person name="Hunsperger H.M."/>
            <person name="Ryken S.A."/>
            <person name="Yost W."/>
            <person name="Jha R.K."/>
            <person name="Patterson J."/>
            <person name="Monnat R.J. Jr."/>
            <person name="Barlow S.B."/>
            <person name="Starkenburg S.R."/>
            <person name="Cattolico R.A."/>
        </authorList>
    </citation>
    <scope>NUCLEOTIDE SEQUENCE</scope>
    <source>
        <strain evidence="3">CCMP291</strain>
    </source>
</reference>
<keyword evidence="3" id="KW-1185">Reference proteome</keyword>
<organism evidence="2 3">
    <name type="scientific">Chrysochromulina tobinii</name>
    <dbReference type="NCBI Taxonomy" id="1460289"/>
    <lineage>
        <taxon>Eukaryota</taxon>
        <taxon>Haptista</taxon>
        <taxon>Haptophyta</taxon>
        <taxon>Prymnesiophyceae</taxon>
        <taxon>Prymnesiales</taxon>
        <taxon>Chrysochromulinaceae</taxon>
        <taxon>Chrysochromulina</taxon>
    </lineage>
</organism>
<dbReference type="AlphaFoldDB" id="A0A0M0JMH4"/>
<dbReference type="Proteomes" id="UP000037460">
    <property type="component" value="Unassembled WGS sequence"/>
</dbReference>
<evidence type="ECO:0000313" key="3">
    <source>
        <dbReference type="Proteomes" id="UP000037460"/>
    </source>
</evidence>
<protein>
    <submittedName>
        <fullName evidence="2">Digestive organ expansion factor-like protein</fullName>
    </submittedName>
</protein>
<dbReference type="PANTHER" id="PTHR12933">
    <property type="entry name" value="ORF PROTEIN-RELATED"/>
    <property type="match status" value="1"/>
</dbReference>
<gene>
    <name evidence="2" type="ORF">Ctob_014380</name>
</gene>
<dbReference type="InterPro" id="IPR010678">
    <property type="entry name" value="UTP25"/>
</dbReference>
<dbReference type="InterPro" id="IPR053939">
    <property type="entry name" value="UTP25_C"/>
</dbReference>
<dbReference type="GO" id="GO:0034511">
    <property type="term" value="F:U3 snoRNA binding"/>
    <property type="evidence" value="ECO:0007669"/>
    <property type="project" value="InterPro"/>
</dbReference>
<feature type="domain" description="UTP25 C-terminal" evidence="1">
    <location>
        <begin position="7"/>
        <end position="146"/>
    </location>
</feature>
<comment type="caution">
    <text evidence="2">The sequence shown here is derived from an EMBL/GenBank/DDBJ whole genome shotgun (WGS) entry which is preliminary data.</text>
</comment>
<proteinExistence type="predicted"/>
<accession>A0A0M0JMH4</accession>
<dbReference type="GO" id="GO:0000462">
    <property type="term" value="P:maturation of SSU-rRNA from tricistronic rRNA transcript (SSU-rRNA, 5.8S rRNA, LSU-rRNA)"/>
    <property type="evidence" value="ECO:0007669"/>
    <property type="project" value="TreeGrafter"/>
</dbReference>
<evidence type="ECO:0000313" key="2">
    <source>
        <dbReference type="EMBL" id="KOO27781.1"/>
    </source>
</evidence>
<dbReference type="EMBL" id="JWZX01002666">
    <property type="protein sequence ID" value="KOO27781.1"/>
    <property type="molecule type" value="Genomic_DNA"/>
</dbReference>
<evidence type="ECO:0000259" key="1">
    <source>
        <dbReference type="Pfam" id="PF06862"/>
    </source>
</evidence>
<dbReference type="GO" id="GO:0019843">
    <property type="term" value="F:rRNA binding"/>
    <property type="evidence" value="ECO:0007669"/>
    <property type="project" value="TreeGrafter"/>
</dbReference>
<dbReference type="Pfam" id="PF06862">
    <property type="entry name" value="Utp25_C"/>
    <property type="match status" value="1"/>
</dbReference>
<dbReference type="GO" id="GO:0032040">
    <property type="term" value="C:small-subunit processome"/>
    <property type="evidence" value="ECO:0007669"/>
    <property type="project" value="TreeGrafter"/>
</dbReference>
<dbReference type="PANTHER" id="PTHR12933:SF0">
    <property type="entry name" value="U3 SMALL NUCLEOLAR RNA-ASSOCIATED PROTEIN 25 HOMOLOG"/>
    <property type="match status" value="1"/>
</dbReference>
<sequence>MSTAVGAAQTMLFVPRYFDFVRVRQLLVAEDVPFVAVSEYSTAPQVSRARNALQKREVPLLLYSERAHFFRRHKLSGARHLAVYSPPTYAHFYTELLQQLSRSDGDESDSTCALLFCKLDAYPLQRLVGTERAASMLSGNEACFLFS</sequence>